<proteinExistence type="predicted"/>
<keyword evidence="3" id="KW-1185">Reference proteome</keyword>
<sequence length="132" mass="13339">MGPPRLPLGGMHPPGNGGHDLAAVKAMSGAAQARASSRTATQRSAVRHLAPAKTMGPETASGEDASSLARGGHDLAAMKAAAPERASSGTTTPRSVVRHLAPANRGPRDCLWGGRILPGIGVHDLAAMRKGT</sequence>
<evidence type="ECO:0000313" key="2">
    <source>
        <dbReference type="EMBL" id="KAK8063834.1"/>
    </source>
</evidence>
<feature type="compositionally biased region" description="Low complexity" evidence="1">
    <location>
        <begin position="30"/>
        <end position="44"/>
    </location>
</feature>
<protein>
    <submittedName>
        <fullName evidence="2">Uncharacterized protein</fullName>
    </submittedName>
</protein>
<evidence type="ECO:0000256" key="1">
    <source>
        <dbReference type="SAM" id="MobiDB-lite"/>
    </source>
</evidence>
<dbReference type="Proteomes" id="UP001446871">
    <property type="component" value="Unassembled WGS sequence"/>
</dbReference>
<reference evidence="2 3" key="1">
    <citation type="submission" date="2023-01" db="EMBL/GenBank/DDBJ databases">
        <title>Analysis of 21 Apiospora genomes using comparative genomics revels a genus with tremendous synthesis potential of carbohydrate active enzymes and secondary metabolites.</title>
        <authorList>
            <person name="Sorensen T."/>
        </authorList>
    </citation>
    <scope>NUCLEOTIDE SEQUENCE [LARGE SCALE GENOMIC DNA]</scope>
    <source>
        <strain evidence="2 3">CBS 83171</strain>
    </source>
</reference>
<comment type="caution">
    <text evidence="2">The sequence shown here is derived from an EMBL/GenBank/DDBJ whole genome shotgun (WGS) entry which is preliminary data.</text>
</comment>
<feature type="region of interest" description="Disordered" evidence="1">
    <location>
        <begin position="1"/>
        <end position="107"/>
    </location>
</feature>
<name>A0ABR1UY20_9PEZI</name>
<dbReference type="EMBL" id="JAQQWM010000005">
    <property type="protein sequence ID" value="KAK8063834.1"/>
    <property type="molecule type" value="Genomic_DNA"/>
</dbReference>
<evidence type="ECO:0000313" key="3">
    <source>
        <dbReference type="Proteomes" id="UP001446871"/>
    </source>
</evidence>
<gene>
    <name evidence="2" type="ORF">PG996_008486</name>
</gene>
<organism evidence="2 3">
    <name type="scientific">Apiospora saccharicola</name>
    <dbReference type="NCBI Taxonomy" id="335842"/>
    <lineage>
        <taxon>Eukaryota</taxon>
        <taxon>Fungi</taxon>
        <taxon>Dikarya</taxon>
        <taxon>Ascomycota</taxon>
        <taxon>Pezizomycotina</taxon>
        <taxon>Sordariomycetes</taxon>
        <taxon>Xylariomycetidae</taxon>
        <taxon>Amphisphaeriales</taxon>
        <taxon>Apiosporaceae</taxon>
        <taxon>Apiospora</taxon>
    </lineage>
</organism>
<accession>A0ABR1UY20</accession>